<name>A0A0S2KEQ1_9GAMM</name>
<dbReference type="GO" id="GO:0009253">
    <property type="term" value="P:peptidoglycan catabolic process"/>
    <property type="evidence" value="ECO:0007669"/>
    <property type="project" value="TreeGrafter"/>
</dbReference>
<evidence type="ECO:0000256" key="1">
    <source>
        <dbReference type="SAM" id="SignalP"/>
    </source>
</evidence>
<organism evidence="3 4">
    <name type="scientific">Pseudohongiella spirulinae</name>
    <dbReference type="NCBI Taxonomy" id="1249552"/>
    <lineage>
        <taxon>Bacteria</taxon>
        <taxon>Pseudomonadati</taxon>
        <taxon>Pseudomonadota</taxon>
        <taxon>Gammaproteobacteria</taxon>
        <taxon>Pseudomonadales</taxon>
        <taxon>Pseudohongiellaceae</taxon>
        <taxon>Pseudohongiella</taxon>
    </lineage>
</organism>
<dbReference type="InterPro" id="IPR031304">
    <property type="entry name" value="SLT_2"/>
</dbReference>
<dbReference type="GO" id="GO:0008933">
    <property type="term" value="F:peptidoglycan lytic transglycosylase activity"/>
    <property type="evidence" value="ECO:0007669"/>
    <property type="project" value="TreeGrafter"/>
</dbReference>
<dbReference type="NCBIfam" id="TIGR02283">
    <property type="entry name" value="MltB_2"/>
    <property type="match status" value="1"/>
</dbReference>
<protein>
    <submittedName>
        <fullName evidence="3">Lytic murein transglycosylase</fullName>
    </submittedName>
</protein>
<dbReference type="Gene3D" id="1.10.530.10">
    <property type="match status" value="1"/>
</dbReference>
<dbReference type="CDD" id="cd13399">
    <property type="entry name" value="Slt35-like"/>
    <property type="match status" value="1"/>
</dbReference>
<dbReference type="FunFam" id="1.10.8.350:FF:000001">
    <property type="entry name" value="Lytic murein transglycosylase B"/>
    <property type="match status" value="1"/>
</dbReference>
<reference evidence="3 4" key="1">
    <citation type="submission" date="2015-11" db="EMBL/GenBank/DDBJ databases">
        <authorList>
            <person name="Zhang Y."/>
            <person name="Guo Z."/>
        </authorList>
    </citation>
    <scope>NUCLEOTIDE SEQUENCE [LARGE SCALE GENOMIC DNA]</scope>
    <source>
        <strain evidence="3 4">KCTC 32221</strain>
    </source>
</reference>
<feature type="chain" id="PRO_5006601566" evidence="1">
    <location>
        <begin position="24"/>
        <end position="341"/>
    </location>
</feature>
<dbReference type="Gene3D" id="1.10.8.350">
    <property type="entry name" value="Bacterial muramidase"/>
    <property type="match status" value="1"/>
</dbReference>
<dbReference type="STRING" id="1249552.PS2015_2188"/>
<dbReference type="PATRIC" id="fig|1249552.3.peg.2201"/>
<dbReference type="PANTHER" id="PTHR30163:SF8">
    <property type="entry name" value="LYTIC MUREIN TRANSGLYCOSYLASE"/>
    <property type="match status" value="1"/>
</dbReference>
<dbReference type="InterPro" id="IPR043426">
    <property type="entry name" value="MltB-like"/>
</dbReference>
<evidence type="ECO:0000259" key="2">
    <source>
        <dbReference type="Pfam" id="PF13406"/>
    </source>
</evidence>
<dbReference type="AlphaFoldDB" id="A0A0S2KEQ1"/>
<feature type="domain" description="Transglycosylase SLT" evidence="2">
    <location>
        <begin position="33"/>
        <end position="339"/>
    </location>
</feature>
<dbReference type="RefSeq" id="WP_058022283.1">
    <property type="nucleotide sequence ID" value="NZ_CP013189.1"/>
</dbReference>
<dbReference type="KEGG" id="pspi:PS2015_2188"/>
<accession>A0A0S2KEQ1</accession>
<dbReference type="InterPro" id="IPR011970">
    <property type="entry name" value="MltB_2"/>
</dbReference>
<keyword evidence="4" id="KW-1185">Reference proteome</keyword>
<evidence type="ECO:0000313" key="4">
    <source>
        <dbReference type="Proteomes" id="UP000065641"/>
    </source>
</evidence>
<dbReference type="EMBL" id="CP013189">
    <property type="protein sequence ID" value="ALO46823.1"/>
    <property type="molecule type" value="Genomic_DNA"/>
</dbReference>
<dbReference type="OrthoDB" id="9772911at2"/>
<keyword evidence="1" id="KW-0732">Signal</keyword>
<proteinExistence type="predicted"/>
<dbReference type="SUPFAM" id="SSF53955">
    <property type="entry name" value="Lysozyme-like"/>
    <property type="match status" value="1"/>
</dbReference>
<dbReference type="Pfam" id="PF13406">
    <property type="entry name" value="SLT_2"/>
    <property type="match status" value="1"/>
</dbReference>
<sequence length="341" mass="38641" precursor="true">MRKTNYRFVVSLLLGMVVSFAAAQSTETDDADFRQWRQALIDEARERGISDTIIEQALVNVTPIPQVVSNDRNQAEFVETLAQYLEKRVTDWRIQTGRTRLAQHRPLLEEIAREYGVPARFIVAIWGIETNYGNFTGGTDVIRALVTLAYDPRRADYFRRELFSALDILQEGHIDHANMKGSWAGAMGQSQFMPSSFLNHAVDYDGDGRRDIWTTEADVFASIANYLRDAGWQPGQRWGRQVTLPQDYQQRADQWSQGEVSYSCSVLRRHTIQQPVDQWQMIGVRQHDGADLPQSDIPGSIVLPDGDAGPAFLTYPNFRAILRYNCANNYALAVATLADSF</sequence>
<feature type="signal peptide" evidence="1">
    <location>
        <begin position="1"/>
        <end position="23"/>
    </location>
</feature>
<dbReference type="Proteomes" id="UP000065641">
    <property type="component" value="Chromosome"/>
</dbReference>
<evidence type="ECO:0000313" key="3">
    <source>
        <dbReference type="EMBL" id="ALO46823.1"/>
    </source>
</evidence>
<dbReference type="InterPro" id="IPR023346">
    <property type="entry name" value="Lysozyme-like_dom_sf"/>
</dbReference>
<gene>
    <name evidence="3" type="ORF">PS2015_2188</name>
</gene>
<dbReference type="PANTHER" id="PTHR30163">
    <property type="entry name" value="MEMBRANE-BOUND LYTIC MUREIN TRANSGLYCOSYLASE B"/>
    <property type="match status" value="1"/>
</dbReference>